<keyword evidence="1 6" id="KW-0645">Protease</keyword>
<dbReference type="InterPro" id="IPR055518">
    <property type="entry name" value="DUF7092"/>
</dbReference>
<evidence type="ECO:0000256" key="4">
    <source>
        <dbReference type="ARBA" id="ARBA00022833"/>
    </source>
</evidence>
<keyword evidence="7" id="KW-0812">Transmembrane</keyword>
<dbReference type="PANTHER" id="PTHR22726:SF1">
    <property type="entry name" value="METALLOENDOPEPTIDASE OMA1, MITOCHONDRIAL"/>
    <property type="match status" value="1"/>
</dbReference>
<dbReference type="Pfam" id="PF23368">
    <property type="entry name" value="DUF7092"/>
    <property type="match status" value="1"/>
</dbReference>
<dbReference type="GO" id="GO:0004222">
    <property type="term" value="F:metalloendopeptidase activity"/>
    <property type="evidence" value="ECO:0007669"/>
    <property type="project" value="InterPro"/>
</dbReference>
<evidence type="ECO:0000256" key="2">
    <source>
        <dbReference type="ARBA" id="ARBA00022723"/>
    </source>
</evidence>
<dbReference type="InterPro" id="IPR001915">
    <property type="entry name" value="Peptidase_M48"/>
</dbReference>
<keyword evidence="2" id="KW-0479">Metal-binding</keyword>
<dbReference type="InterPro" id="IPR051156">
    <property type="entry name" value="Mito/Outer_Membr_Metalloprot"/>
</dbReference>
<comment type="cofactor">
    <cofactor evidence="6">
        <name>Zn(2+)</name>
        <dbReference type="ChEBI" id="CHEBI:29105"/>
    </cofactor>
    <text evidence="6">Binds 1 zinc ion per subunit.</text>
</comment>
<evidence type="ECO:0000259" key="8">
    <source>
        <dbReference type="Pfam" id="PF01435"/>
    </source>
</evidence>
<comment type="similarity">
    <text evidence="6">Belongs to the peptidase M48 family.</text>
</comment>
<dbReference type="AlphaFoldDB" id="A0A1H2E7Z1"/>
<evidence type="ECO:0000256" key="5">
    <source>
        <dbReference type="ARBA" id="ARBA00023049"/>
    </source>
</evidence>
<evidence type="ECO:0000259" key="9">
    <source>
        <dbReference type="Pfam" id="PF23368"/>
    </source>
</evidence>
<dbReference type="GO" id="GO:0051603">
    <property type="term" value="P:proteolysis involved in protein catabolic process"/>
    <property type="evidence" value="ECO:0007669"/>
    <property type="project" value="TreeGrafter"/>
</dbReference>
<feature type="domain" description="DUF7092" evidence="9">
    <location>
        <begin position="11"/>
        <end position="84"/>
    </location>
</feature>
<evidence type="ECO:0000256" key="6">
    <source>
        <dbReference type="RuleBase" id="RU003983"/>
    </source>
</evidence>
<organism evidence="10 11">
    <name type="scientific">Halopseudomonas salegens</name>
    <dbReference type="NCBI Taxonomy" id="1434072"/>
    <lineage>
        <taxon>Bacteria</taxon>
        <taxon>Pseudomonadati</taxon>
        <taxon>Pseudomonadota</taxon>
        <taxon>Gammaproteobacteria</taxon>
        <taxon>Pseudomonadales</taxon>
        <taxon>Pseudomonadaceae</taxon>
        <taxon>Halopseudomonas</taxon>
    </lineage>
</organism>
<dbReference type="Pfam" id="PF01435">
    <property type="entry name" value="Peptidase_M48"/>
    <property type="match status" value="1"/>
</dbReference>
<keyword evidence="3 6" id="KW-0378">Hydrolase</keyword>
<keyword evidence="5 6" id="KW-0482">Metalloprotease</keyword>
<evidence type="ECO:0000256" key="1">
    <source>
        <dbReference type="ARBA" id="ARBA00022670"/>
    </source>
</evidence>
<keyword evidence="4 6" id="KW-0862">Zinc</keyword>
<feature type="domain" description="Peptidase M48" evidence="8">
    <location>
        <begin position="201"/>
        <end position="345"/>
    </location>
</feature>
<accession>A0A1H2E7Z1</accession>
<dbReference type="STRING" id="1434072.SAMN05216210_0423"/>
<dbReference type="GO" id="GO:0016020">
    <property type="term" value="C:membrane"/>
    <property type="evidence" value="ECO:0007669"/>
    <property type="project" value="TreeGrafter"/>
</dbReference>
<protein>
    <submittedName>
        <fullName evidence="10">Peptidase family M48</fullName>
    </submittedName>
</protein>
<proteinExistence type="inferred from homology"/>
<feature type="transmembrane region" description="Helical" evidence="7">
    <location>
        <begin position="105"/>
        <end position="128"/>
    </location>
</feature>
<evidence type="ECO:0000313" key="10">
    <source>
        <dbReference type="EMBL" id="SDT91099.1"/>
    </source>
</evidence>
<evidence type="ECO:0000313" key="11">
    <source>
        <dbReference type="Proteomes" id="UP000243924"/>
    </source>
</evidence>
<name>A0A1H2E7Z1_9GAMM</name>
<dbReference type="PANTHER" id="PTHR22726">
    <property type="entry name" value="METALLOENDOPEPTIDASE OMA1"/>
    <property type="match status" value="1"/>
</dbReference>
<dbReference type="Proteomes" id="UP000243924">
    <property type="component" value="Chromosome I"/>
</dbReference>
<evidence type="ECO:0000256" key="3">
    <source>
        <dbReference type="ARBA" id="ARBA00022801"/>
    </source>
</evidence>
<dbReference type="Gene3D" id="3.30.2010.10">
    <property type="entry name" value="Metalloproteases ('zincins'), catalytic domain"/>
    <property type="match status" value="1"/>
</dbReference>
<dbReference type="EMBL" id="LT629787">
    <property type="protein sequence ID" value="SDT91099.1"/>
    <property type="molecule type" value="Genomic_DNA"/>
</dbReference>
<keyword evidence="7" id="KW-0472">Membrane</keyword>
<sequence>MSVSHSSEVELTGLFFDGQSSRGQAARLSRQGEALCLSYADQARTLSISELNLGVQVGQARSYLNLDDGGVFETPDQAGLMRLATDLKVRGSGNPVRRLEGSLRLILVSTVVILAMIAGSLVYGIPWISGVIAHQVPAGIEAKMGEQTLATLERVYTSPSELGEARLMAVRTAFQPYLDAFAERYPDRPLTLLFRKSESLGANAFALPGGIMVFTDDLIELAEEDEELIAILAHEVAHVVHRDGLRSAIQSSMALWLMFAISGDLSSASDLSTGLPALIANLSYSRAMEREADAFALAFMQEQELAPVHFANIMRRLDSEAPEDGSITDFLSTHPPTKERIRAFEQ</sequence>
<reference evidence="11" key="1">
    <citation type="submission" date="2016-10" db="EMBL/GenBank/DDBJ databases">
        <authorList>
            <person name="Varghese N."/>
            <person name="Submissions S."/>
        </authorList>
    </citation>
    <scope>NUCLEOTIDE SEQUENCE [LARGE SCALE GENOMIC DNA]</scope>
    <source>
        <strain evidence="11">CECT 8338</strain>
    </source>
</reference>
<keyword evidence="11" id="KW-1185">Reference proteome</keyword>
<evidence type="ECO:0000256" key="7">
    <source>
        <dbReference type="SAM" id="Phobius"/>
    </source>
</evidence>
<dbReference type="CDD" id="cd07332">
    <property type="entry name" value="M48C_Oma1_like"/>
    <property type="match status" value="1"/>
</dbReference>
<keyword evidence="7" id="KW-1133">Transmembrane helix</keyword>
<dbReference type="GO" id="GO:0046872">
    <property type="term" value="F:metal ion binding"/>
    <property type="evidence" value="ECO:0007669"/>
    <property type="project" value="UniProtKB-KW"/>
</dbReference>
<gene>
    <name evidence="10" type="ORF">SAMN05216210_0423</name>
</gene>